<dbReference type="Pfam" id="PF00005">
    <property type="entry name" value="ABC_tran"/>
    <property type="match status" value="1"/>
</dbReference>
<dbReference type="PROSITE" id="PS00211">
    <property type="entry name" value="ABC_TRANSPORTER_1"/>
    <property type="match status" value="1"/>
</dbReference>
<evidence type="ECO:0000256" key="3">
    <source>
        <dbReference type="ARBA" id="ARBA00022840"/>
    </source>
</evidence>
<dbReference type="InterPro" id="IPR027417">
    <property type="entry name" value="P-loop_NTPase"/>
</dbReference>
<dbReference type="InterPro" id="IPR003593">
    <property type="entry name" value="AAA+_ATPase"/>
</dbReference>
<dbReference type="SMART" id="SM00382">
    <property type="entry name" value="AAA"/>
    <property type="match status" value="1"/>
</dbReference>
<dbReference type="GO" id="GO:0016887">
    <property type="term" value="F:ATP hydrolysis activity"/>
    <property type="evidence" value="ECO:0007669"/>
    <property type="project" value="InterPro"/>
</dbReference>
<evidence type="ECO:0000259" key="4">
    <source>
        <dbReference type="PROSITE" id="PS50893"/>
    </source>
</evidence>
<dbReference type="InterPro" id="IPR008995">
    <property type="entry name" value="Mo/tungstate-bd_C_term_dom"/>
</dbReference>
<dbReference type="InterPro" id="IPR017871">
    <property type="entry name" value="ABC_transporter-like_CS"/>
</dbReference>
<proteinExistence type="predicted"/>
<dbReference type="Proteomes" id="UP000280792">
    <property type="component" value="Unassembled WGS sequence"/>
</dbReference>
<dbReference type="GO" id="GO:0005524">
    <property type="term" value="F:ATP binding"/>
    <property type="evidence" value="ECO:0007669"/>
    <property type="project" value="UniProtKB-KW"/>
</dbReference>
<evidence type="ECO:0000256" key="2">
    <source>
        <dbReference type="ARBA" id="ARBA00022741"/>
    </source>
</evidence>
<dbReference type="EMBL" id="QWEZ01000002">
    <property type="protein sequence ID" value="RRJ82696.1"/>
    <property type="molecule type" value="Genomic_DNA"/>
</dbReference>
<gene>
    <name evidence="5" type="ORF">D0544_12620</name>
</gene>
<keyword evidence="3 5" id="KW-0067">ATP-binding</keyword>
<keyword evidence="6" id="KW-1185">Reference proteome</keyword>
<keyword evidence="1" id="KW-0813">Transport</keyword>
<dbReference type="RefSeq" id="WP_125016673.1">
    <property type="nucleotide sequence ID" value="NZ_QWEZ01000002.1"/>
</dbReference>
<dbReference type="InterPro" id="IPR050093">
    <property type="entry name" value="ABC_SmlMolc_Importer"/>
</dbReference>
<organism evidence="5 6">
    <name type="scientific">Aestuariirhabdus litorea</name>
    <dbReference type="NCBI Taxonomy" id="2528527"/>
    <lineage>
        <taxon>Bacteria</taxon>
        <taxon>Pseudomonadati</taxon>
        <taxon>Pseudomonadota</taxon>
        <taxon>Gammaproteobacteria</taxon>
        <taxon>Oceanospirillales</taxon>
        <taxon>Aestuariirhabdaceae</taxon>
        <taxon>Aestuariirhabdus</taxon>
    </lineage>
</organism>
<evidence type="ECO:0000313" key="5">
    <source>
        <dbReference type="EMBL" id="RRJ82696.1"/>
    </source>
</evidence>
<protein>
    <submittedName>
        <fullName evidence="5">ABC transporter ATP-binding protein</fullName>
    </submittedName>
</protein>
<dbReference type="PROSITE" id="PS50893">
    <property type="entry name" value="ABC_TRANSPORTER_2"/>
    <property type="match status" value="1"/>
</dbReference>
<sequence>MDDRALRLSIQQQRPVLLEADLSCEAGEMLAIVGPSGSGKSTLLRAIAGLGAPVRGVIRCGGQLWRDSSAGVRLPTRERGVGMVFQQYALFPHLSALENVMEAVTSLPRAERAEQAQRWLARVNMSGLEQRRPEQLSGGQQQRVALARALAGNPRLLLLDEPFAAVDRVTREKLYRELATLRRSLSVPALLVTHDVEEALMLADRLCIFAQGRVLQSASAAELIARPADGQVARLVGHRNIFRADVIRHDHSSQQTVIEWRGIRLVAGLQERFPVGSRVSWVIPRSRVLLYTPRDGLEQRENTVVGQVHELVPLGDMVAVTAAVAEGGRPPIHLMLPAHVVSRRRIEVGKALHMTLEAEGIWLMPGDRYHIEDDAQPVTSQVGAPR</sequence>
<dbReference type="PANTHER" id="PTHR42781">
    <property type="entry name" value="SPERMIDINE/PUTRESCINE IMPORT ATP-BINDING PROTEIN POTA"/>
    <property type="match status" value="1"/>
</dbReference>
<name>A0A3P3VM08_9GAMM</name>
<dbReference type="InterPro" id="IPR003439">
    <property type="entry name" value="ABC_transporter-like_ATP-bd"/>
</dbReference>
<accession>A0A3P3VM08</accession>
<dbReference type="AlphaFoldDB" id="A0A3P3VM08"/>
<dbReference type="SUPFAM" id="SSF50331">
    <property type="entry name" value="MOP-like"/>
    <property type="match status" value="1"/>
</dbReference>
<dbReference type="SUPFAM" id="SSF52540">
    <property type="entry name" value="P-loop containing nucleoside triphosphate hydrolases"/>
    <property type="match status" value="1"/>
</dbReference>
<evidence type="ECO:0000256" key="1">
    <source>
        <dbReference type="ARBA" id="ARBA00022448"/>
    </source>
</evidence>
<comment type="caution">
    <text evidence="5">The sequence shown here is derived from an EMBL/GenBank/DDBJ whole genome shotgun (WGS) entry which is preliminary data.</text>
</comment>
<dbReference type="Gene3D" id="3.40.50.300">
    <property type="entry name" value="P-loop containing nucleotide triphosphate hydrolases"/>
    <property type="match status" value="1"/>
</dbReference>
<evidence type="ECO:0000313" key="6">
    <source>
        <dbReference type="Proteomes" id="UP000280792"/>
    </source>
</evidence>
<feature type="domain" description="ABC transporter" evidence="4">
    <location>
        <begin position="1"/>
        <end position="236"/>
    </location>
</feature>
<reference evidence="5 6" key="1">
    <citation type="submission" date="2018-08" db="EMBL/GenBank/DDBJ databases">
        <authorList>
            <person name="Khan S.A."/>
        </authorList>
    </citation>
    <scope>NUCLEOTIDE SEQUENCE [LARGE SCALE GENOMIC DNA]</scope>
    <source>
        <strain evidence="5 6">GTF-13</strain>
    </source>
</reference>
<reference evidence="5 6" key="2">
    <citation type="submission" date="2018-12" db="EMBL/GenBank/DDBJ databases">
        <title>Simiduia agarivorans gen. nov., sp. nov., a marine, agarolytic bacterium isolated from shallow coastal water from Keelung, Taiwan.</title>
        <authorList>
            <person name="Shieh W.Y."/>
        </authorList>
    </citation>
    <scope>NUCLEOTIDE SEQUENCE [LARGE SCALE GENOMIC DNA]</scope>
    <source>
        <strain evidence="5 6">GTF-13</strain>
    </source>
</reference>
<dbReference type="PANTHER" id="PTHR42781:SF4">
    <property type="entry name" value="SPERMIDINE_PUTRESCINE IMPORT ATP-BINDING PROTEIN POTA"/>
    <property type="match status" value="1"/>
</dbReference>
<keyword evidence="2" id="KW-0547">Nucleotide-binding</keyword>